<dbReference type="InterPro" id="IPR000835">
    <property type="entry name" value="HTH_MarR-typ"/>
</dbReference>
<organism evidence="2 3">
    <name type="scientific">Kutzneria viridogrisea</name>
    <dbReference type="NCBI Taxonomy" id="47990"/>
    <lineage>
        <taxon>Bacteria</taxon>
        <taxon>Bacillati</taxon>
        <taxon>Actinomycetota</taxon>
        <taxon>Actinomycetes</taxon>
        <taxon>Pseudonocardiales</taxon>
        <taxon>Pseudonocardiaceae</taxon>
        <taxon>Kutzneria</taxon>
    </lineage>
</organism>
<dbReference type="InterPro" id="IPR036388">
    <property type="entry name" value="WH-like_DNA-bd_sf"/>
</dbReference>
<evidence type="ECO:0000313" key="3">
    <source>
        <dbReference type="Proteomes" id="UP000517916"/>
    </source>
</evidence>
<keyword evidence="2" id="KW-0238">DNA-binding</keyword>
<keyword evidence="3" id="KW-1185">Reference proteome</keyword>
<proteinExistence type="predicted"/>
<dbReference type="EMBL" id="JACJID010000002">
    <property type="protein sequence ID" value="MBA8925421.1"/>
    <property type="molecule type" value="Genomic_DNA"/>
</dbReference>
<sequence>MVNREALLAWLYLQQGVDAVQDAVGRDLERVAGCTLHEHVTLYRLKVAPEQRLTMAELAELLAVSPSGVTRLVDRLVRRGWITRYQPPDNRRTVYAVLAEPGLKVLREHSQREYRRSVAEHFTSTLDEGDVEHLARIGRKLLESHGRWDAKRFATPPG</sequence>
<protein>
    <submittedName>
        <fullName evidence="2">DNA-binding MarR family transcriptional regulator</fullName>
    </submittedName>
</protein>
<dbReference type="PRINTS" id="PR00598">
    <property type="entry name" value="HTHMARR"/>
</dbReference>
<reference evidence="2 3" key="1">
    <citation type="submission" date="2020-08" db="EMBL/GenBank/DDBJ databases">
        <title>Genomic Encyclopedia of Archaeal and Bacterial Type Strains, Phase II (KMG-II): from individual species to whole genera.</title>
        <authorList>
            <person name="Goeker M."/>
        </authorList>
    </citation>
    <scope>NUCLEOTIDE SEQUENCE [LARGE SCALE GENOMIC DNA]</scope>
    <source>
        <strain evidence="2 3">DSM 43850</strain>
    </source>
</reference>
<dbReference type="PANTHER" id="PTHR33164:SF99">
    <property type="entry name" value="MARR FAMILY REGULATORY PROTEIN"/>
    <property type="match status" value="1"/>
</dbReference>
<dbReference type="InterPro" id="IPR039422">
    <property type="entry name" value="MarR/SlyA-like"/>
</dbReference>
<dbReference type="SUPFAM" id="SSF46785">
    <property type="entry name" value="Winged helix' DNA-binding domain"/>
    <property type="match status" value="1"/>
</dbReference>
<comment type="caution">
    <text evidence="2">The sequence shown here is derived from an EMBL/GenBank/DDBJ whole genome shotgun (WGS) entry which is preliminary data.</text>
</comment>
<evidence type="ECO:0000259" key="1">
    <source>
        <dbReference type="PROSITE" id="PS50995"/>
    </source>
</evidence>
<dbReference type="InterPro" id="IPR036390">
    <property type="entry name" value="WH_DNA-bd_sf"/>
</dbReference>
<dbReference type="Proteomes" id="UP000517916">
    <property type="component" value="Unassembled WGS sequence"/>
</dbReference>
<evidence type="ECO:0000313" key="2">
    <source>
        <dbReference type="EMBL" id="MBA8925421.1"/>
    </source>
</evidence>
<gene>
    <name evidence="2" type="ORF">BC739_002620</name>
</gene>
<dbReference type="RefSeq" id="WP_025360108.1">
    <property type="nucleotide sequence ID" value="NZ_BAAABQ010000084.1"/>
</dbReference>
<dbReference type="PANTHER" id="PTHR33164">
    <property type="entry name" value="TRANSCRIPTIONAL REGULATOR, MARR FAMILY"/>
    <property type="match status" value="1"/>
</dbReference>
<dbReference type="Pfam" id="PF01047">
    <property type="entry name" value="MarR"/>
    <property type="match status" value="1"/>
</dbReference>
<accession>A0ABR6BEX2</accession>
<dbReference type="SMART" id="SM00347">
    <property type="entry name" value="HTH_MARR"/>
    <property type="match status" value="1"/>
</dbReference>
<dbReference type="GO" id="GO:0003677">
    <property type="term" value="F:DNA binding"/>
    <property type="evidence" value="ECO:0007669"/>
    <property type="project" value="UniProtKB-KW"/>
</dbReference>
<dbReference type="Gene3D" id="1.10.10.10">
    <property type="entry name" value="Winged helix-like DNA-binding domain superfamily/Winged helix DNA-binding domain"/>
    <property type="match status" value="1"/>
</dbReference>
<dbReference type="PROSITE" id="PS50995">
    <property type="entry name" value="HTH_MARR_2"/>
    <property type="match status" value="1"/>
</dbReference>
<name>A0ABR6BEX2_9PSEU</name>
<feature type="domain" description="HTH marR-type" evidence="1">
    <location>
        <begin position="1"/>
        <end position="143"/>
    </location>
</feature>